<dbReference type="InterPro" id="IPR052433">
    <property type="entry name" value="X-Pro_dipept-like"/>
</dbReference>
<evidence type="ECO:0000256" key="6">
    <source>
        <dbReference type="ARBA" id="ARBA00022723"/>
    </source>
</evidence>
<name>A0A432X1H2_9GAMM</name>
<dbReference type="FunFam" id="3.90.230.10:FF:000002">
    <property type="entry name" value="Xaa-Pro aminopeptidase 3"/>
    <property type="match status" value="1"/>
</dbReference>
<comment type="catalytic activity">
    <reaction evidence="1">
        <text>Release of any N-terminal amino acid, including proline, that is linked to proline, even from a dipeptide or tripeptide.</text>
        <dbReference type="EC" id="3.4.11.9"/>
    </reaction>
</comment>
<dbReference type="SUPFAM" id="SSF53092">
    <property type="entry name" value="Creatinase/prolidase N-terminal domain"/>
    <property type="match status" value="1"/>
</dbReference>
<dbReference type="AlphaFoldDB" id="A0A432X1H2"/>
<evidence type="ECO:0000259" key="13">
    <source>
        <dbReference type="SMART" id="SM01011"/>
    </source>
</evidence>
<reference evidence="14 15" key="1">
    <citation type="journal article" date="2011" name="Front. Microbiol.">
        <title>Genomic signatures of strain selection and enhancement in Bacillus atrophaeus var. globigii, a historical biowarfare simulant.</title>
        <authorList>
            <person name="Gibbons H.S."/>
            <person name="Broomall S.M."/>
            <person name="McNew L.A."/>
            <person name="Daligault H."/>
            <person name="Chapman C."/>
            <person name="Bruce D."/>
            <person name="Karavis M."/>
            <person name="Krepps M."/>
            <person name="McGregor P.A."/>
            <person name="Hong C."/>
            <person name="Park K.H."/>
            <person name="Akmal A."/>
            <person name="Feldman A."/>
            <person name="Lin J.S."/>
            <person name="Chang W.E."/>
            <person name="Higgs B.W."/>
            <person name="Demirev P."/>
            <person name="Lindquist J."/>
            <person name="Liem A."/>
            <person name="Fochler E."/>
            <person name="Read T.D."/>
            <person name="Tapia R."/>
            <person name="Johnson S."/>
            <person name="Bishop-Lilly K.A."/>
            <person name="Detter C."/>
            <person name="Han C."/>
            <person name="Sozhamannan S."/>
            <person name="Rosenzweig C.N."/>
            <person name="Skowronski E.W."/>
        </authorList>
    </citation>
    <scope>NUCLEOTIDE SEQUENCE [LARGE SCALE GENOMIC DNA]</scope>
    <source>
        <strain evidence="14 15">AIT1</strain>
    </source>
</reference>
<protein>
    <recommendedName>
        <fullName evidence="10">Xaa-Pro aminopeptidase</fullName>
        <ecNumber evidence="4">3.4.11.9</ecNumber>
    </recommendedName>
    <alternativeName>
        <fullName evidence="11">Aminopeptidase P II</fullName>
    </alternativeName>
    <alternativeName>
        <fullName evidence="12">X-Pro aminopeptidase</fullName>
    </alternativeName>
</protein>
<keyword evidence="15" id="KW-1185">Reference proteome</keyword>
<evidence type="ECO:0000256" key="10">
    <source>
        <dbReference type="ARBA" id="ARBA00069363"/>
    </source>
</evidence>
<dbReference type="CDD" id="cd01087">
    <property type="entry name" value="Prolidase"/>
    <property type="match status" value="1"/>
</dbReference>
<evidence type="ECO:0000256" key="8">
    <source>
        <dbReference type="ARBA" id="ARBA00023049"/>
    </source>
</evidence>
<evidence type="ECO:0000256" key="5">
    <source>
        <dbReference type="ARBA" id="ARBA00022670"/>
    </source>
</evidence>
<keyword evidence="9" id="KW-0464">Manganese</keyword>
<dbReference type="GO" id="GO:0005829">
    <property type="term" value="C:cytosol"/>
    <property type="evidence" value="ECO:0007669"/>
    <property type="project" value="TreeGrafter"/>
</dbReference>
<dbReference type="Pfam" id="PF00557">
    <property type="entry name" value="Peptidase_M24"/>
    <property type="match status" value="1"/>
</dbReference>
<comment type="caution">
    <text evidence="14">The sequence shown here is derived from an EMBL/GenBank/DDBJ whole genome shotgun (WGS) entry which is preliminary data.</text>
</comment>
<dbReference type="OrthoDB" id="9806388at2"/>
<dbReference type="InterPro" id="IPR007865">
    <property type="entry name" value="Aminopep_P_N"/>
</dbReference>
<evidence type="ECO:0000256" key="7">
    <source>
        <dbReference type="ARBA" id="ARBA00022801"/>
    </source>
</evidence>
<dbReference type="GO" id="GO:0070006">
    <property type="term" value="F:metalloaminopeptidase activity"/>
    <property type="evidence" value="ECO:0007669"/>
    <property type="project" value="InterPro"/>
</dbReference>
<keyword evidence="8" id="KW-0482">Metalloprotease</keyword>
<dbReference type="RefSeq" id="WP_126757623.1">
    <property type="nucleotide sequence ID" value="NZ_PIPQ01000004.1"/>
</dbReference>
<dbReference type="EMBL" id="PIPQ01000004">
    <property type="protein sequence ID" value="RUO40139.1"/>
    <property type="molecule type" value="Genomic_DNA"/>
</dbReference>
<evidence type="ECO:0000256" key="4">
    <source>
        <dbReference type="ARBA" id="ARBA00012574"/>
    </source>
</evidence>
<evidence type="ECO:0000256" key="11">
    <source>
        <dbReference type="ARBA" id="ARBA00075356"/>
    </source>
</evidence>
<comment type="cofactor">
    <cofactor evidence="2">
        <name>Mn(2+)</name>
        <dbReference type="ChEBI" id="CHEBI:29035"/>
    </cofactor>
</comment>
<organism evidence="14 15">
    <name type="scientific">Aliidiomarina taiwanensis</name>
    <dbReference type="NCBI Taxonomy" id="946228"/>
    <lineage>
        <taxon>Bacteria</taxon>
        <taxon>Pseudomonadati</taxon>
        <taxon>Pseudomonadota</taxon>
        <taxon>Gammaproteobacteria</taxon>
        <taxon>Alteromonadales</taxon>
        <taxon>Idiomarinaceae</taxon>
        <taxon>Aliidiomarina</taxon>
    </lineage>
</organism>
<dbReference type="PROSITE" id="PS00491">
    <property type="entry name" value="PROLINE_PEPTIDASE"/>
    <property type="match status" value="1"/>
</dbReference>
<feature type="domain" description="Aminopeptidase P N-terminal" evidence="13">
    <location>
        <begin position="2"/>
        <end position="138"/>
    </location>
</feature>
<dbReference type="GO" id="GO:0006508">
    <property type="term" value="P:proteolysis"/>
    <property type="evidence" value="ECO:0007669"/>
    <property type="project" value="UniProtKB-KW"/>
</dbReference>
<dbReference type="PANTHER" id="PTHR43226">
    <property type="entry name" value="XAA-PRO AMINOPEPTIDASE 3"/>
    <property type="match status" value="1"/>
</dbReference>
<dbReference type="SMART" id="SM01011">
    <property type="entry name" value="AMP_N"/>
    <property type="match status" value="1"/>
</dbReference>
<keyword evidence="14" id="KW-0031">Aminopeptidase</keyword>
<dbReference type="SUPFAM" id="SSF55920">
    <property type="entry name" value="Creatinase/aminopeptidase"/>
    <property type="match status" value="1"/>
</dbReference>
<dbReference type="InterPro" id="IPR001131">
    <property type="entry name" value="Peptidase_M24B_aminopep-P_CS"/>
</dbReference>
<sequence>MIPSSELHARRNALVARMVPNSVAIVPANTEIVRSNDTHYAFRQHSDYWYCTGINEPDGLLLIFSGTEEQAAHSVLFVLPRSESDEIWHGRRLGTEQAKQQAAVDRCETLDDLDELLPELLDGRSDVYIAQGEDTWFQPHFEEALETLRAGKRKGLRAPVRMHDLHPELHELRLIKSPYEQAVLREACKITADAHRRAMMFTAPGRFEYQVAAEIHHEFAMRGASGPAYGTICGSGENACILHYTTNTDELQAGDLLLIDAGAEYLGYAGDITRTFPVSGTFTEPQRKLYKLVLESQEAALAELKPGSTLPAAYRACVQVLVAGLVQLGILTGDPETLIKEQAFRPYFMHGLGHWLGLDVHDVGDYQVEGAPRPLQPGMVLTVEPGLYIPADAACPEAYRGLGIRIEDDILITETGYENLTASVPKSIEGIEALMKARSKEKEYAHG</sequence>
<evidence type="ECO:0000256" key="3">
    <source>
        <dbReference type="ARBA" id="ARBA00008766"/>
    </source>
</evidence>
<keyword evidence="6" id="KW-0479">Metal-binding</keyword>
<dbReference type="InterPro" id="IPR029149">
    <property type="entry name" value="Creatin/AminoP/Spt16_N"/>
</dbReference>
<dbReference type="Gene3D" id="3.40.350.10">
    <property type="entry name" value="Creatinase/prolidase N-terminal domain"/>
    <property type="match status" value="1"/>
</dbReference>
<dbReference type="NCBIfam" id="NF008131">
    <property type="entry name" value="PRK10879.1"/>
    <property type="match status" value="1"/>
</dbReference>
<dbReference type="GO" id="GO:0030145">
    <property type="term" value="F:manganese ion binding"/>
    <property type="evidence" value="ECO:0007669"/>
    <property type="project" value="InterPro"/>
</dbReference>
<dbReference type="EC" id="3.4.11.9" evidence="4"/>
<accession>A0A432X1H2</accession>
<gene>
    <name evidence="14" type="ORF">CWE15_08320</name>
</gene>
<evidence type="ECO:0000256" key="2">
    <source>
        <dbReference type="ARBA" id="ARBA00001936"/>
    </source>
</evidence>
<dbReference type="Gene3D" id="3.90.230.10">
    <property type="entry name" value="Creatinase/methionine aminopeptidase superfamily"/>
    <property type="match status" value="1"/>
</dbReference>
<keyword evidence="5" id="KW-0645">Protease</keyword>
<comment type="similarity">
    <text evidence="3">Belongs to the peptidase M24B family.</text>
</comment>
<dbReference type="InterPro" id="IPR036005">
    <property type="entry name" value="Creatinase/aminopeptidase-like"/>
</dbReference>
<dbReference type="PRINTS" id="PR00599">
    <property type="entry name" value="MAPEPTIDASE"/>
</dbReference>
<keyword evidence="7" id="KW-0378">Hydrolase</keyword>
<dbReference type="InterPro" id="IPR001714">
    <property type="entry name" value="Pept_M24_MAP"/>
</dbReference>
<evidence type="ECO:0000256" key="12">
    <source>
        <dbReference type="ARBA" id="ARBA00081411"/>
    </source>
</evidence>
<dbReference type="Proteomes" id="UP000286976">
    <property type="component" value="Unassembled WGS sequence"/>
</dbReference>
<dbReference type="InterPro" id="IPR000994">
    <property type="entry name" value="Pept_M24"/>
</dbReference>
<evidence type="ECO:0000256" key="9">
    <source>
        <dbReference type="ARBA" id="ARBA00023211"/>
    </source>
</evidence>
<dbReference type="PANTHER" id="PTHR43226:SF4">
    <property type="entry name" value="XAA-PRO AMINOPEPTIDASE 3"/>
    <property type="match status" value="1"/>
</dbReference>
<dbReference type="Pfam" id="PF05195">
    <property type="entry name" value="AMP_N"/>
    <property type="match status" value="1"/>
</dbReference>
<proteinExistence type="inferred from homology"/>
<evidence type="ECO:0000256" key="1">
    <source>
        <dbReference type="ARBA" id="ARBA00001424"/>
    </source>
</evidence>
<evidence type="ECO:0000313" key="15">
    <source>
        <dbReference type="Proteomes" id="UP000286976"/>
    </source>
</evidence>
<evidence type="ECO:0000313" key="14">
    <source>
        <dbReference type="EMBL" id="RUO40139.1"/>
    </source>
</evidence>